<accession>A0A1Y1WWW4</accession>
<dbReference type="EMBL" id="MCFE01000085">
    <property type="protein sequence ID" value="ORY00266.1"/>
    <property type="molecule type" value="Genomic_DNA"/>
</dbReference>
<comment type="similarity">
    <text evidence="1 5 6">Belongs to the peptidase S8 family.</text>
</comment>
<organism evidence="9 11">
    <name type="scientific">Basidiobolus meristosporus CBS 931.73</name>
    <dbReference type="NCBI Taxonomy" id="1314790"/>
    <lineage>
        <taxon>Eukaryota</taxon>
        <taxon>Fungi</taxon>
        <taxon>Fungi incertae sedis</taxon>
        <taxon>Zoopagomycota</taxon>
        <taxon>Entomophthoromycotina</taxon>
        <taxon>Basidiobolomycetes</taxon>
        <taxon>Basidiobolales</taxon>
        <taxon>Basidiobolaceae</taxon>
        <taxon>Basidiobolus</taxon>
    </lineage>
</organism>
<keyword evidence="2 5" id="KW-0645">Protease</keyword>
<dbReference type="InterPro" id="IPR015500">
    <property type="entry name" value="Peptidase_S8_subtilisin-rel"/>
</dbReference>
<gene>
    <name evidence="10" type="ORF">K493DRAFT_298954</name>
    <name evidence="9" type="ORF">K493DRAFT_308823</name>
</gene>
<dbReference type="GO" id="GO:0005615">
    <property type="term" value="C:extracellular space"/>
    <property type="evidence" value="ECO:0007669"/>
    <property type="project" value="TreeGrafter"/>
</dbReference>
<dbReference type="SUPFAM" id="SSF54897">
    <property type="entry name" value="Protease propeptides/inhibitors"/>
    <property type="match status" value="1"/>
</dbReference>
<dbReference type="FunFam" id="3.40.50.200:FF:000007">
    <property type="entry name" value="Subtilisin-like serine protease"/>
    <property type="match status" value="1"/>
</dbReference>
<evidence type="ECO:0000313" key="11">
    <source>
        <dbReference type="Proteomes" id="UP000193498"/>
    </source>
</evidence>
<evidence type="ECO:0000256" key="7">
    <source>
        <dbReference type="SAM" id="SignalP"/>
    </source>
</evidence>
<dbReference type="SUPFAM" id="SSF52743">
    <property type="entry name" value="Subtilisin-like"/>
    <property type="match status" value="1"/>
</dbReference>
<feature type="domain" description="Peptidase S8/S53" evidence="8">
    <location>
        <begin position="138"/>
        <end position="370"/>
    </location>
</feature>
<feature type="active site" description="Charge relay system" evidence="5">
    <location>
        <position position="334"/>
    </location>
</feature>
<keyword evidence="11" id="KW-1185">Reference proteome</keyword>
<dbReference type="EMBL" id="MCFE01000857">
    <property type="protein sequence ID" value="ORX77808.1"/>
    <property type="molecule type" value="Genomic_DNA"/>
</dbReference>
<dbReference type="Pfam" id="PF00082">
    <property type="entry name" value="Peptidase_S8"/>
    <property type="match status" value="1"/>
</dbReference>
<evidence type="ECO:0000256" key="2">
    <source>
        <dbReference type="ARBA" id="ARBA00022670"/>
    </source>
</evidence>
<evidence type="ECO:0000256" key="4">
    <source>
        <dbReference type="ARBA" id="ARBA00022825"/>
    </source>
</evidence>
<dbReference type="PROSITE" id="PS00138">
    <property type="entry name" value="SUBTILASE_SER"/>
    <property type="match status" value="1"/>
</dbReference>
<evidence type="ECO:0000256" key="3">
    <source>
        <dbReference type="ARBA" id="ARBA00022801"/>
    </source>
</evidence>
<dbReference type="PROSITE" id="PS51892">
    <property type="entry name" value="SUBTILASE"/>
    <property type="match status" value="1"/>
</dbReference>
<dbReference type="GO" id="GO:0004252">
    <property type="term" value="F:serine-type endopeptidase activity"/>
    <property type="evidence" value="ECO:0007669"/>
    <property type="project" value="UniProtKB-UniRule"/>
</dbReference>
<feature type="active site" description="Charge relay system" evidence="5">
    <location>
        <position position="179"/>
    </location>
</feature>
<dbReference type="AlphaFoldDB" id="A0A1Y1WWW4"/>
<dbReference type="InterPro" id="IPR037045">
    <property type="entry name" value="S8pro/Inhibitor_I9_sf"/>
</dbReference>
<evidence type="ECO:0000256" key="5">
    <source>
        <dbReference type="PROSITE-ProRule" id="PRU01240"/>
    </source>
</evidence>
<feature type="active site" description="Charge relay system" evidence="5">
    <location>
        <position position="147"/>
    </location>
</feature>
<dbReference type="Gene3D" id="3.30.70.80">
    <property type="entry name" value="Peptidase S8 propeptide/proteinase inhibitor I9"/>
    <property type="match status" value="1"/>
</dbReference>
<dbReference type="OrthoDB" id="206201at2759"/>
<dbReference type="CDD" id="cd04077">
    <property type="entry name" value="Peptidases_S8_PCSK9_ProteinaseK_like"/>
    <property type="match status" value="1"/>
</dbReference>
<evidence type="ECO:0000256" key="1">
    <source>
        <dbReference type="ARBA" id="ARBA00011073"/>
    </source>
</evidence>
<sequence length="389" mass="40480">MKGSTLFALVVLVISSAVGAQSSLTNRYVVKIKNTADPQEVDRYLKSKLDLHNRARDGNHAELKVKISMDDYFAYAGVLTESLVSDLRSNDNIEYIEAEQIFKISATQNNPPSWGLARVSQHPALNKTLVYNYPDQAGDGVDVYIIDTGINVKHSDFQGRATLPISFIDGEATDDLNGHGTHVAATVGGATYGVAKKVRLIGVKVLGGDGSGTTTGVLSGIDWVANQAKTTGRKSVANMSLGGGNSDALNDAITAAVKAGVSFIVAAGNESQDACNVSPANGRSVLAVGATAITDAQADFSNFGKCVKIFAPGVDITSAWIGGNGATNQISGTSMASPHVAGIAALYLSQKTFQTPDDLYQALSSHATQNAVVGIAADTPNLLAYNSVA</sequence>
<dbReference type="PRINTS" id="PR00723">
    <property type="entry name" value="SUBTILISIN"/>
</dbReference>
<dbReference type="InterPro" id="IPR050131">
    <property type="entry name" value="Peptidase_S8_subtilisin-like"/>
</dbReference>
<evidence type="ECO:0000313" key="10">
    <source>
        <dbReference type="EMBL" id="ORY00266.1"/>
    </source>
</evidence>
<dbReference type="PROSITE" id="PS00136">
    <property type="entry name" value="SUBTILASE_ASP"/>
    <property type="match status" value="1"/>
</dbReference>
<dbReference type="GO" id="GO:0006508">
    <property type="term" value="P:proteolysis"/>
    <property type="evidence" value="ECO:0007669"/>
    <property type="project" value="UniProtKB-KW"/>
</dbReference>
<dbReference type="Gene3D" id="3.40.50.200">
    <property type="entry name" value="Peptidase S8/S53 domain"/>
    <property type="match status" value="1"/>
</dbReference>
<evidence type="ECO:0000259" key="8">
    <source>
        <dbReference type="Pfam" id="PF00082"/>
    </source>
</evidence>
<dbReference type="PANTHER" id="PTHR43806:SF11">
    <property type="entry name" value="CEREVISIN-RELATED"/>
    <property type="match status" value="1"/>
</dbReference>
<reference evidence="9 11" key="1">
    <citation type="submission" date="2016-07" db="EMBL/GenBank/DDBJ databases">
        <title>Pervasive Adenine N6-methylation of Active Genes in Fungi.</title>
        <authorList>
            <consortium name="DOE Joint Genome Institute"/>
            <person name="Mondo S.J."/>
            <person name="Dannebaum R.O."/>
            <person name="Kuo R.C."/>
            <person name="Labutti K."/>
            <person name="Haridas S."/>
            <person name="Kuo A."/>
            <person name="Salamov A."/>
            <person name="Ahrendt S.R."/>
            <person name="Lipzen A."/>
            <person name="Sullivan W."/>
            <person name="Andreopoulos W.B."/>
            <person name="Clum A."/>
            <person name="Lindquist E."/>
            <person name="Daum C."/>
            <person name="Ramamoorthy G.K."/>
            <person name="Gryganskyi A."/>
            <person name="Culley D."/>
            <person name="Magnuson J.K."/>
            <person name="James T.Y."/>
            <person name="O'Malley M.A."/>
            <person name="Stajich J.E."/>
            <person name="Spatafora J.W."/>
            <person name="Visel A."/>
            <person name="Grigoriev I.V."/>
        </authorList>
    </citation>
    <scope>NUCLEOTIDE SEQUENCE [LARGE SCALE GENOMIC DNA]</scope>
    <source>
        <strain evidence="9 11">CBS 931.73</strain>
    </source>
</reference>
<dbReference type="InterPro" id="IPR036852">
    <property type="entry name" value="Peptidase_S8/S53_dom_sf"/>
</dbReference>
<dbReference type="InterPro" id="IPR023827">
    <property type="entry name" value="Peptidase_S8_Asp-AS"/>
</dbReference>
<evidence type="ECO:0000256" key="6">
    <source>
        <dbReference type="RuleBase" id="RU003355"/>
    </source>
</evidence>
<dbReference type="PANTHER" id="PTHR43806">
    <property type="entry name" value="PEPTIDASE S8"/>
    <property type="match status" value="1"/>
</dbReference>
<dbReference type="InterPro" id="IPR000209">
    <property type="entry name" value="Peptidase_S8/S53_dom"/>
</dbReference>
<feature type="signal peptide" evidence="7">
    <location>
        <begin position="1"/>
        <end position="20"/>
    </location>
</feature>
<comment type="caution">
    <text evidence="9">The sequence shown here is derived from an EMBL/GenBank/DDBJ whole genome shotgun (WGS) entry which is preliminary data.</text>
</comment>
<proteinExistence type="inferred from homology"/>
<dbReference type="InterPro" id="IPR034193">
    <property type="entry name" value="PCSK9_ProteinaseK-like"/>
</dbReference>
<dbReference type="Proteomes" id="UP000193498">
    <property type="component" value="Unassembled WGS sequence"/>
</dbReference>
<dbReference type="InParanoid" id="A0A1Y1WWW4"/>
<dbReference type="InterPro" id="IPR023828">
    <property type="entry name" value="Peptidase_S8_Ser-AS"/>
</dbReference>
<keyword evidence="7" id="KW-0732">Signal</keyword>
<keyword evidence="3 5" id="KW-0378">Hydrolase</keyword>
<name>A0A1Y1WWW4_9FUNG</name>
<feature type="chain" id="PRO_5011907614" evidence="7">
    <location>
        <begin position="21"/>
        <end position="389"/>
    </location>
</feature>
<keyword evidence="4 5" id="KW-0720">Serine protease</keyword>
<protein>
    <submittedName>
        <fullName evidence="9">Serine protease</fullName>
    </submittedName>
</protein>
<evidence type="ECO:0000313" key="9">
    <source>
        <dbReference type="EMBL" id="ORX77808.1"/>
    </source>
</evidence>